<evidence type="ECO:0000256" key="4">
    <source>
        <dbReference type="SAM" id="Phobius"/>
    </source>
</evidence>
<protein>
    <recommendedName>
        <fullName evidence="2">Anti-sigma-W factor RsiW</fullName>
    </recommendedName>
</protein>
<dbReference type="InterPro" id="IPR041916">
    <property type="entry name" value="Anti_sigma_zinc_sf"/>
</dbReference>
<dbReference type="EMBL" id="SIRE01000023">
    <property type="protein sequence ID" value="TBL72651.1"/>
    <property type="molecule type" value="Genomic_DNA"/>
</dbReference>
<evidence type="ECO:0000313" key="7">
    <source>
        <dbReference type="EMBL" id="TBL72651.1"/>
    </source>
</evidence>
<proteinExistence type="inferred from homology"/>
<accession>A0A4V2J3I6</accession>
<dbReference type="OrthoDB" id="2473268at2"/>
<keyword evidence="4" id="KW-1133">Transmembrane helix</keyword>
<dbReference type="Gene3D" id="1.10.10.1320">
    <property type="entry name" value="Anti-sigma factor, zinc-finger domain"/>
    <property type="match status" value="1"/>
</dbReference>
<evidence type="ECO:0000256" key="1">
    <source>
        <dbReference type="ARBA" id="ARBA00024353"/>
    </source>
</evidence>
<feature type="domain" description="Putative zinc-finger" evidence="5">
    <location>
        <begin position="9"/>
        <end position="36"/>
    </location>
</feature>
<feature type="transmembrane region" description="Helical" evidence="4">
    <location>
        <begin position="103"/>
        <end position="124"/>
    </location>
</feature>
<dbReference type="RefSeq" id="WP_131016839.1">
    <property type="nucleotide sequence ID" value="NZ_SIRE01000023.1"/>
</dbReference>
<dbReference type="Proteomes" id="UP000293142">
    <property type="component" value="Unassembled WGS sequence"/>
</dbReference>
<keyword evidence="4" id="KW-0812">Transmembrane</keyword>
<evidence type="ECO:0000313" key="8">
    <source>
        <dbReference type="Proteomes" id="UP000293142"/>
    </source>
</evidence>
<feature type="domain" description="DUF4179" evidence="6">
    <location>
        <begin position="103"/>
        <end position="184"/>
    </location>
</feature>
<evidence type="ECO:0000259" key="5">
    <source>
        <dbReference type="Pfam" id="PF13490"/>
    </source>
</evidence>
<evidence type="ECO:0000256" key="3">
    <source>
        <dbReference type="SAM" id="MobiDB-lite"/>
    </source>
</evidence>
<reference evidence="7 8" key="1">
    <citation type="submission" date="2019-02" db="EMBL/GenBank/DDBJ databases">
        <title>Paenibacillus sp. nov., isolated from surface-sterilized tissue of Thalictrum simplex L.</title>
        <authorList>
            <person name="Tuo L."/>
        </authorList>
    </citation>
    <scope>NUCLEOTIDE SEQUENCE [LARGE SCALE GENOMIC DNA]</scope>
    <source>
        <strain evidence="7 8">N2SHLJ1</strain>
    </source>
</reference>
<organism evidence="7 8">
    <name type="scientific">Paenibacillus thalictri</name>
    <dbReference type="NCBI Taxonomy" id="2527873"/>
    <lineage>
        <taxon>Bacteria</taxon>
        <taxon>Bacillati</taxon>
        <taxon>Bacillota</taxon>
        <taxon>Bacilli</taxon>
        <taxon>Bacillales</taxon>
        <taxon>Paenibacillaceae</taxon>
        <taxon>Paenibacillus</taxon>
    </lineage>
</organism>
<sequence>MNCMKAKGLTAYMEGRLPHLESVEFEKHVQDCPDCQEQLELWINQHEDFDDMGQMEPIDEGFTQQILDKLTPYLPEESDSAEPAAKGRRRIDWKTWRKRSLTIMKITTVAAVGLAVVISLGTYVSPTFADYVKSFFNSTEKIDPGMKNAYREGFVKPLGLSVTDQGITLEVKEVLADTLRIAVICEALDQDGRPIDLESYRDLQFIIKDTSGNPLIDPSMGGWRNSKKGEYLMVERELTESIKDEQTLPDEVTVELSWTKIGDTSGNWVVDVPIDMVKAKEATKTININKKYTTPQGLMIDLKRMDLAPSLTLLSLGTGLEPEAYRKKKEIIAANGLKEELKQGEPRLPFLLGYKIQEYRLAYELLDQQGAVVAAWDEINDKSLSIQKNMIPNGMNGLGDEAGMKWWHSFVPFTERPEQLKFKLYAVYSNELADFSMKLNLADLNSDKVEAENNGNKLTFSGFYSKEGEKGVVLEGAPVTGKSGVISVQGELAKGTVGLDVWKAVDENGQEYDVRFEKKSAMDENGKVTFQGNLIIDQPLQQPKELTISYHIAEIQHRDVDWEVPIYLNPSAADVTDVTVDDDAKEQDKDTKETQTAVKPQPEPEKNSEPEQQQPVQPKPEPEKQAAPQSQTPAKPEPESKPPVKTQTEQPAKSEPEPQQPANSQTESKPEAKPVNAEDEAAKKAFNIAVNFETRYISIKDLKKRYDIDFIVHNAKKDKYGVYERAFYDLKNQQVLYVVKFVDNEPRTMFASESLSFIELSDGLYVGLESLKKLGIVK</sequence>
<evidence type="ECO:0000259" key="6">
    <source>
        <dbReference type="Pfam" id="PF13786"/>
    </source>
</evidence>
<comment type="similarity">
    <text evidence="1">Belongs to the zinc-associated anti-sigma factor (ZAS) superfamily. Anti-sigma-W factor family.</text>
</comment>
<comment type="caution">
    <text evidence="7">The sequence shown here is derived from an EMBL/GenBank/DDBJ whole genome shotgun (WGS) entry which is preliminary data.</text>
</comment>
<name>A0A4V2J3I6_9BACL</name>
<keyword evidence="8" id="KW-1185">Reference proteome</keyword>
<keyword evidence="4" id="KW-0472">Membrane</keyword>
<feature type="region of interest" description="Disordered" evidence="3">
    <location>
        <begin position="577"/>
        <end position="678"/>
    </location>
</feature>
<dbReference type="AlphaFoldDB" id="A0A4V2J3I6"/>
<dbReference type="Pfam" id="PF13786">
    <property type="entry name" value="DUF4179"/>
    <property type="match status" value="1"/>
</dbReference>
<gene>
    <name evidence="7" type="ORF">EYB31_28270</name>
</gene>
<dbReference type="Gene3D" id="2.60.40.1630">
    <property type="entry name" value="bacillus anthracis domain"/>
    <property type="match status" value="1"/>
</dbReference>
<evidence type="ECO:0000256" key="2">
    <source>
        <dbReference type="ARBA" id="ARBA00024438"/>
    </source>
</evidence>
<dbReference type="InterPro" id="IPR025436">
    <property type="entry name" value="DUF4179"/>
</dbReference>
<dbReference type="InterPro" id="IPR027383">
    <property type="entry name" value="Znf_put"/>
</dbReference>
<dbReference type="Pfam" id="PF13490">
    <property type="entry name" value="zf-HC2"/>
    <property type="match status" value="1"/>
</dbReference>